<dbReference type="Pfam" id="PF25973">
    <property type="entry name" value="BSH_CzcB"/>
    <property type="match status" value="1"/>
</dbReference>
<dbReference type="OrthoDB" id="9806939at2"/>
<keyword evidence="2" id="KW-0812">Transmembrane</keyword>
<sequence length="362" mass="39136">MPKIKSAGPIIAIVISILFVLWMLMGGKKPESVTHLENTHKTIVPSVQAIDSTAREVQQKLTVNGTTKAQQQVTVISEGSGKVTSVLKTQGETVEVGDIIARLDSKDIPAQIEQAKAFEKAAQLEYNGASELKRKGLINEAQIAALYASYQQAKANVISLELQLEHTLLRAPIAGQIENSDLEIGTFIRNGDAVASIYDYRTLVFEGSISEKNIAKLAIGQTAEVELISGDLVDATVSHISSVTNPATRTFDIELEINKVDRKISGVTSTATIHLDNALGHYISPALLYVNNDGQMGLKTLNAENKVQFEEVQIISSDTDGVWVQGLDERSRIIIVGQGFVSLEDTVEPKMVEFNPATAVGL</sequence>
<keyword evidence="2" id="KW-0472">Membrane</keyword>
<dbReference type="SUPFAM" id="SSF111369">
    <property type="entry name" value="HlyD-like secretion proteins"/>
    <property type="match status" value="1"/>
</dbReference>
<comment type="caution">
    <text evidence="4">The sequence shown here is derived from an EMBL/GenBank/DDBJ whole genome shotgun (WGS) entry which is preliminary data.</text>
</comment>
<dbReference type="Gene3D" id="1.10.287.470">
    <property type="entry name" value="Helix hairpin bin"/>
    <property type="match status" value="1"/>
</dbReference>
<dbReference type="NCBIfam" id="TIGR01730">
    <property type="entry name" value="RND_mfp"/>
    <property type="match status" value="1"/>
</dbReference>
<dbReference type="Gene3D" id="2.40.50.100">
    <property type="match status" value="1"/>
</dbReference>
<evidence type="ECO:0000256" key="1">
    <source>
        <dbReference type="ARBA" id="ARBA00009477"/>
    </source>
</evidence>
<evidence type="ECO:0000313" key="5">
    <source>
        <dbReference type="Proteomes" id="UP000321764"/>
    </source>
</evidence>
<feature type="transmembrane region" description="Helical" evidence="2">
    <location>
        <begin position="7"/>
        <end position="25"/>
    </location>
</feature>
<feature type="domain" description="CzcB-like barrel-sandwich hybrid" evidence="3">
    <location>
        <begin position="73"/>
        <end position="197"/>
    </location>
</feature>
<organism evidence="4 5">
    <name type="scientific">Reinekea thalattae</name>
    <dbReference type="NCBI Taxonomy" id="2593301"/>
    <lineage>
        <taxon>Bacteria</taxon>
        <taxon>Pseudomonadati</taxon>
        <taxon>Pseudomonadota</taxon>
        <taxon>Gammaproteobacteria</taxon>
        <taxon>Oceanospirillales</taxon>
        <taxon>Saccharospirillaceae</taxon>
        <taxon>Reinekea</taxon>
    </lineage>
</organism>
<dbReference type="GO" id="GO:0015562">
    <property type="term" value="F:efflux transmembrane transporter activity"/>
    <property type="evidence" value="ECO:0007669"/>
    <property type="project" value="TreeGrafter"/>
</dbReference>
<name>A0A5C8Z7Y1_9GAMM</name>
<dbReference type="InterPro" id="IPR058647">
    <property type="entry name" value="BSH_CzcB-like"/>
</dbReference>
<accession>A0A5C8Z7Y1</accession>
<evidence type="ECO:0000256" key="2">
    <source>
        <dbReference type="SAM" id="Phobius"/>
    </source>
</evidence>
<dbReference type="Gene3D" id="2.40.30.170">
    <property type="match status" value="1"/>
</dbReference>
<dbReference type="Proteomes" id="UP000321764">
    <property type="component" value="Unassembled WGS sequence"/>
</dbReference>
<keyword evidence="5" id="KW-1185">Reference proteome</keyword>
<keyword evidence="2" id="KW-1133">Transmembrane helix</keyword>
<dbReference type="AlphaFoldDB" id="A0A5C8Z7Y1"/>
<dbReference type="RefSeq" id="WP_147712796.1">
    <property type="nucleotide sequence ID" value="NZ_VKAD01000001.1"/>
</dbReference>
<gene>
    <name evidence="4" type="ORF">FME95_02340</name>
</gene>
<comment type="similarity">
    <text evidence="1">Belongs to the membrane fusion protein (MFP) (TC 8.A.1) family.</text>
</comment>
<dbReference type="PANTHER" id="PTHR30469:SF29">
    <property type="entry name" value="BLR2860 PROTEIN"/>
    <property type="match status" value="1"/>
</dbReference>
<dbReference type="PANTHER" id="PTHR30469">
    <property type="entry name" value="MULTIDRUG RESISTANCE PROTEIN MDTA"/>
    <property type="match status" value="1"/>
</dbReference>
<protein>
    <submittedName>
        <fullName evidence="4">Efflux RND transporter periplasmic adaptor subunit</fullName>
    </submittedName>
</protein>
<dbReference type="EMBL" id="VKAD01000001">
    <property type="protein sequence ID" value="TXR53429.1"/>
    <property type="molecule type" value="Genomic_DNA"/>
</dbReference>
<dbReference type="GO" id="GO:1990281">
    <property type="term" value="C:efflux pump complex"/>
    <property type="evidence" value="ECO:0007669"/>
    <property type="project" value="TreeGrafter"/>
</dbReference>
<evidence type="ECO:0000259" key="3">
    <source>
        <dbReference type="Pfam" id="PF25973"/>
    </source>
</evidence>
<proteinExistence type="inferred from homology"/>
<dbReference type="InterPro" id="IPR006143">
    <property type="entry name" value="RND_pump_MFP"/>
</dbReference>
<evidence type="ECO:0000313" key="4">
    <source>
        <dbReference type="EMBL" id="TXR53429.1"/>
    </source>
</evidence>
<reference evidence="4 5" key="1">
    <citation type="submission" date="2019-07" db="EMBL/GenBank/DDBJ databases">
        <title>Reinekea sp. strain SSH23 genome sequencing and assembly.</title>
        <authorList>
            <person name="Kim I."/>
        </authorList>
    </citation>
    <scope>NUCLEOTIDE SEQUENCE [LARGE SCALE GENOMIC DNA]</scope>
    <source>
        <strain evidence="4 5">SSH23</strain>
    </source>
</reference>